<evidence type="ECO:0000313" key="2">
    <source>
        <dbReference type="EMBL" id="UQS82107.1"/>
    </source>
</evidence>
<evidence type="ECO:0000256" key="1">
    <source>
        <dbReference type="SAM" id="Phobius"/>
    </source>
</evidence>
<feature type="transmembrane region" description="Helical" evidence="1">
    <location>
        <begin position="98"/>
        <end position="127"/>
    </location>
</feature>
<reference evidence="2" key="1">
    <citation type="journal article" date="2022" name="Int. J. Syst. Evol. Microbiol.">
        <title>Apilactobacillus apisilvae sp. nov., Nicolia spurrieriana gen. nov. sp. nov., Bombilactobacillus folatiphilus sp. nov. and Bombilactobacillus thymidiniphilus sp. nov., four new lactic acid bacterial isolates from stingless bees Tetragonula carbonaria and Austroplebeia australis.</title>
        <authorList>
            <person name="Oliphant S.A."/>
            <person name="Watson-Haigh N.S."/>
            <person name="Sumby K.M."/>
            <person name="Gardner J."/>
            <person name="Groom S."/>
            <person name="Jiranek V."/>
        </authorList>
    </citation>
    <scope>NUCLEOTIDE SEQUENCE</scope>
    <source>
        <strain evidence="2">SG4_D2</strain>
    </source>
</reference>
<dbReference type="PANTHER" id="PTHR40076:SF1">
    <property type="entry name" value="MEMBRANE PROTEIN"/>
    <property type="match status" value="1"/>
</dbReference>
<evidence type="ECO:0000313" key="3">
    <source>
        <dbReference type="Proteomes" id="UP000831495"/>
    </source>
</evidence>
<dbReference type="Proteomes" id="UP000831495">
    <property type="component" value="Chromosome"/>
</dbReference>
<dbReference type="Pfam" id="PF06161">
    <property type="entry name" value="DUF975"/>
    <property type="match status" value="1"/>
</dbReference>
<name>A0ABY4P9N7_9LACO</name>
<dbReference type="PANTHER" id="PTHR40076">
    <property type="entry name" value="MEMBRANE PROTEIN-RELATED"/>
    <property type="match status" value="1"/>
</dbReference>
<keyword evidence="3" id="KW-1185">Reference proteome</keyword>
<protein>
    <submittedName>
        <fullName evidence="2">DUF975 family protein</fullName>
    </submittedName>
</protein>
<feature type="transmembrane region" description="Helical" evidence="1">
    <location>
        <begin position="169"/>
        <end position="195"/>
    </location>
</feature>
<organism evidence="2 3">
    <name type="scientific">Bombilactobacillus folatiphilus</name>
    <dbReference type="NCBI Taxonomy" id="2923362"/>
    <lineage>
        <taxon>Bacteria</taxon>
        <taxon>Bacillati</taxon>
        <taxon>Bacillota</taxon>
        <taxon>Bacilli</taxon>
        <taxon>Lactobacillales</taxon>
        <taxon>Lactobacillaceae</taxon>
        <taxon>Bombilactobacillus</taxon>
    </lineage>
</organism>
<gene>
    <name evidence="2" type="ORF">MOO45_07980</name>
</gene>
<sequence>MNRTEIKQQAKKLLNHNFLFFLQLFLISLIFYLLNRVPSVIQHRLPLTVDALGVAGFLSIVAGLFEISADFAAIDIMKEQSQLDHPFQKSFTLFKRGELFIGSIGIGVLMYIWIFLWSLLLLVPGIIKSFAYSQAMYIYRDHLNAEDPVTYRQAVTLSRQLMNGHKMDYFVFNLSFIGYWLLVSVTLGIAAIWVLPYYRLSKANFYVNLVQNQNLTETKLA</sequence>
<dbReference type="InterPro" id="IPR010380">
    <property type="entry name" value="DUF975"/>
</dbReference>
<proteinExistence type="predicted"/>
<keyword evidence="1" id="KW-0812">Transmembrane</keyword>
<dbReference type="EMBL" id="CP093366">
    <property type="protein sequence ID" value="UQS82107.1"/>
    <property type="molecule type" value="Genomic_DNA"/>
</dbReference>
<keyword evidence="1" id="KW-0472">Membrane</keyword>
<keyword evidence="1" id="KW-1133">Transmembrane helix</keyword>
<feature type="transmembrane region" description="Helical" evidence="1">
    <location>
        <begin position="12"/>
        <end position="34"/>
    </location>
</feature>
<accession>A0ABY4P9N7</accession>
<dbReference type="RefSeq" id="WP_249514377.1">
    <property type="nucleotide sequence ID" value="NZ_CP093366.1"/>
</dbReference>
<feature type="transmembrane region" description="Helical" evidence="1">
    <location>
        <begin position="54"/>
        <end position="77"/>
    </location>
</feature>